<gene>
    <name evidence="1" type="ORF">KPL71_012546</name>
</gene>
<comment type="caution">
    <text evidence="1">The sequence shown here is derived from an EMBL/GenBank/DDBJ whole genome shotgun (WGS) entry which is preliminary data.</text>
</comment>
<accession>A0ACB8LCB4</accession>
<organism evidence="1 2">
    <name type="scientific">Citrus sinensis</name>
    <name type="common">Sweet orange</name>
    <name type="synonym">Citrus aurantium var. sinensis</name>
    <dbReference type="NCBI Taxonomy" id="2711"/>
    <lineage>
        <taxon>Eukaryota</taxon>
        <taxon>Viridiplantae</taxon>
        <taxon>Streptophyta</taxon>
        <taxon>Embryophyta</taxon>
        <taxon>Tracheophyta</taxon>
        <taxon>Spermatophyta</taxon>
        <taxon>Magnoliopsida</taxon>
        <taxon>eudicotyledons</taxon>
        <taxon>Gunneridae</taxon>
        <taxon>Pentapetalae</taxon>
        <taxon>rosids</taxon>
        <taxon>malvids</taxon>
        <taxon>Sapindales</taxon>
        <taxon>Rutaceae</taxon>
        <taxon>Aurantioideae</taxon>
        <taxon>Citrus</taxon>
    </lineage>
</organism>
<dbReference type="EMBL" id="CM039173">
    <property type="protein sequence ID" value="KAH9770970.1"/>
    <property type="molecule type" value="Genomic_DNA"/>
</dbReference>
<evidence type="ECO:0000313" key="2">
    <source>
        <dbReference type="Proteomes" id="UP000829398"/>
    </source>
</evidence>
<keyword evidence="2" id="KW-1185">Reference proteome</keyword>
<sequence length="692" mass="78901">MGFLRFPRKWDDSKKTSIVDHEVMKNSHRWSDCGCESCVSWMNNCVQDDEQKLHVQIKEPLQEGIEGSRESTAAMENVIFLHGFLSSSSFWTETVFPNLSDHQRNNYRLFAVDLLGFGRSPKPRDKLYTLRDHFEMIEKSVISQFDLKSFHLVAHSMGCIIALALAAKHPNIVRSITLVAPPCFPDSRDGAASLAVLKRVAEKRLWPFPTFGTAIMSWYEHLGHIDGYLERLVKSGVKVCVIHGDRDQTAPVECSHYIKTKVPDADINIISKAGQKPVTRLSHKSLLHNKKTQFRVLLGMENFENERVIEDVPLEKFEPTIGMLFDGYEEMFEFYKAYGRQEGFPVKKLTSKKGSDETVKYATFACGRSGKADSRSSNMLKLKPVLKTGCEAKIGGCVNVEGKWILRTLNLQHNHGLSSDKARYFPCNRRISASVKKRIEMNNSAGINIVQNFNFIVVEAGGHENDRLKNVFWADRRSRAAYKYFGDVVTFDTTYLTNKYDMSFAPFVGVNHHGQSILLGCGLISHEDTETFAWLFEAWLSCMSDSPPIGIITDQDKAMQKAIEHVFLTTRHRWCLWHIMKKVPEKLGAFKEREDAKCFSKNTSCVTRYEMEKQVEKMYTIAKFKEFQQELIALMYCDTVDSIGSIYEISESLGQGKKKNFELASSAATVLESYDITRKLIIDDMSFVTDHE</sequence>
<reference evidence="2" key="1">
    <citation type="journal article" date="2023" name="Hortic. Res.">
        <title>A chromosome-level phased genome enabling allele-level studies in sweet orange: a case study on citrus Huanglongbing tolerance.</title>
        <authorList>
            <person name="Wu B."/>
            <person name="Yu Q."/>
            <person name="Deng Z."/>
            <person name="Duan Y."/>
            <person name="Luo F."/>
            <person name="Gmitter F. Jr."/>
        </authorList>
    </citation>
    <scope>NUCLEOTIDE SEQUENCE [LARGE SCALE GENOMIC DNA]</scope>
    <source>
        <strain evidence="2">cv. Valencia</strain>
    </source>
</reference>
<protein>
    <submittedName>
        <fullName evidence="1">Lysophospholipase BODYGUARD 4</fullName>
    </submittedName>
</protein>
<proteinExistence type="predicted"/>
<evidence type="ECO:0000313" key="1">
    <source>
        <dbReference type="EMBL" id="KAH9770970.1"/>
    </source>
</evidence>
<dbReference type="Proteomes" id="UP000829398">
    <property type="component" value="Chromosome 4"/>
</dbReference>
<name>A0ACB8LCB4_CITSI</name>